<dbReference type="InterPro" id="IPR010980">
    <property type="entry name" value="Cyt_c/b562"/>
</dbReference>
<accession>A0A917I3P0</accession>
<dbReference type="GO" id="GO:0022900">
    <property type="term" value="P:electron transport chain"/>
    <property type="evidence" value="ECO:0007669"/>
    <property type="project" value="InterPro"/>
</dbReference>
<protein>
    <recommendedName>
        <fullName evidence="4">Cytochrome c domain-containing protein</fullName>
    </recommendedName>
</protein>
<dbReference type="RefSeq" id="WP_188516432.1">
    <property type="nucleotide sequence ID" value="NZ_BMES01000001.1"/>
</dbReference>
<dbReference type="AlphaFoldDB" id="A0A917I3P0"/>
<reference evidence="2" key="2">
    <citation type="submission" date="2020-09" db="EMBL/GenBank/DDBJ databases">
        <authorList>
            <person name="Sun Q."/>
            <person name="Zhou Y."/>
        </authorList>
    </citation>
    <scope>NUCLEOTIDE SEQUENCE</scope>
    <source>
        <strain evidence="2">CGMCC 1.12214</strain>
    </source>
</reference>
<feature type="chain" id="PRO_5038054940" description="Cytochrome c domain-containing protein" evidence="1">
    <location>
        <begin position="21"/>
        <end position="160"/>
    </location>
</feature>
<dbReference type="EMBL" id="BMES01000001">
    <property type="protein sequence ID" value="GGH11269.1"/>
    <property type="molecule type" value="Genomic_DNA"/>
</dbReference>
<name>A0A917I3P0_9HYPH</name>
<dbReference type="Proteomes" id="UP000603912">
    <property type="component" value="Unassembled WGS sequence"/>
</dbReference>
<proteinExistence type="predicted"/>
<keyword evidence="1" id="KW-0732">Signal</keyword>
<evidence type="ECO:0000313" key="3">
    <source>
        <dbReference type="Proteomes" id="UP000603912"/>
    </source>
</evidence>
<dbReference type="GO" id="GO:0020037">
    <property type="term" value="F:heme binding"/>
    <property type="evidence" value="ECO:0007669"/>
    <property type="project" value="InterPro"/>
</dbReference>
<dbReference type="SUPFAM" id="SSF47175">
    <property type="entry name" value="Cytochromes"/>
    <property type="match status" value="1"/>
</dbReference>
<feature type="signal peptide" evidence="1">
    <location>
        <begin position="1"/>
        <end position="20"/>
    </location>
</feature>
<dbReference type="GO" id="GO:0005506">
    <property type="term" value="F:iron ion binding"/>
    <property type="evidence" value="ECO:0007669"/>
    <property type="project" value="InterPro"/>
</dbReference>
<dbReference type="GO" id="GO:0009055">
    <property type="term" value="F:electron transfer activity"/>
    <property type="evidence" value="ECO:0007669"/>
    <property type="project" value="InterPro"/>
</dbReference>
<keyword evidence="3" id="KW-1185">Reference proteome</keyword>
<evidence type="ECO:0000313" key="2">
    <source>
        <dbReference type="EMBL" id="GGH11269.1"/>
    </source>
</evidence>
<reference evidence="2" key="1">
    <citation type="journal article" date="2014" name="Int. J. Syst. Evol. Microbiol.">
        <title>Complete genome sequence of Corynebacterium casei LMG S-19264T (=DSM 44701T), isolated from a smear-ripened cheese.</title>
        <authorList>
            <consortium name="US DOE Joint Genome Institute (JGI-PGF)"/>
            <person name="Walter F."/>
            <person name="Albersmeier A."/>
            <person name="Kalinowski J."/>
            <person name="Ruckert C."/>
        </authorList>
    </citation>
    <scope>NUCLEOTIDE SEQUENCE</scope>
    <source>
        <strain evidence="2">CGMCC 1.12214</strain>
    </source>
</reference>
<organism evidence="2 3">
    <name type="scientific">Alsobacter metallidurans</name>
    <dbReference type="NCBI Taxonomy" id="340221"/>
    <lineage>
        <taxon>Bacteria</taxon>
        <taxon>Pseudomonadati</taxon>
        <taxon>Pseudomonadota</taxon>
        <taxon>Alphaproteobacteria</taxon>
        <taxon>Hyphomicrobiales</taxon>
        <taxon>Alsobacteraceae</taxon>
        <taxon>Alsobacter</taxon>
    </lineage>
</organism>
<sequence length="160" mass="17023">MRGLTLVSLAALAFMAPASAQNSPYSEPAAPRSGGYADPSVPSLGDVMLSAQLRHIKVWFAGRTGSWALLKHEAVRLQDTLIRAAMLYHGIPIEEVAKINDPIAAIIQAAEDRNISKFQAAYADLTSACNSCHKSGGVEFIRVQTPSASPFSDQGYPGLP</sequence>
<comment type="caution">
    <text evidence="2">The sequence shown here is derived from an EMBL/GenBank/DDBJ whole genome shotgun (WGS) entry which is preliminary data.</text>
</comment>
<evidence type="ECO:0008006" key="4">
    <source>
        <dbReference type="Google" id="ProtNLM"/>
    </source>
</evidence>
<evidence type="ECO:0000256" key="1">
    <source>
        <dbReference type="SAM" id="SignalP"/>
    </source>
</evidence>
<gene>
    <name evidence="2" type="ORF">GCM10007036_08200</name>
</gene>